<dbReference type="InterPro" id="IPR014746">
    <property type="entry name" value="Gln_synth/guanido_kin_cat_dom"/>
</dbReference>
<comment type="caution">
    <text evidence="12">The sequence shown here is derived from an EMBL/GenBank/DDBJ whole genome shotgun (WGS) entry which is preliminary data.</text>
</comment>
<dbReference type="Gene3D" id="1.10.10.410">
    <property type="match status" value="1"/>
</dbReference>
<keyword evidence="4 10" id="KW-0547">Nucleotide-binding</keyword>
<dbReference type="GO" id="GO:0005524">
    <property type="term" value="F:ATP binding"/>
    <property type="evidence" value="ECO:0007669"/>
    <property type="project" value="UniProtKB-KW"/>
</dbReference>
<evidence type="ECO:0000313" key="13">
    <source>
        <dbReference type="Proteomes" id="UP000231276"/>
    </source>
</evidence>
<reference evidence="12 13" key="1">
    <citation type="submission" date="2017-09" db="EMBL/GenBank/DDBJ databases">
        <title>Depth-based differentiation of microbial function through sediment-hosted aquifers and enrichment of novel symbionts in the deep terrestrial subsurface.</title>
        <authorList>
            <person name="Probst A.J."/>
            <person name="Ladd B."/>
            <person name="Jarett J.K."/>
            <person name="Geller-Mcgrath D.E."/>
            <person name="Sieber C.M."/>
            <person name="Emerson J.B."/>
            <person name="Anantharaman K."/>
            <person name="Thomas B.C."/>
            <person name="Malmstrom R."/>
            <person name="Stieglmeier M."/>
            <person name="Klingl A."/>
            <person name="Woyke T."/>
            <person name="Ryan C.M."/>
            <person name="Banfield J.F."/>
        </authorList>
    </citation>
    <scope>NUCLEOTIDE SEQUENCE [LARGE SCALE GENOMIC DNA]</scope>
    <source>
        <strain evidence="12">CG22_combo_CG10-13_8_21_14_all_43_18</strain>
    </source>
</reference>
<dbReference type="InterPro" id="IPR017958">
    <property type="entry name" value="Gln-tRNA_amidoTrfase_suB_CS"/>
</dbReference>
<comment type="catalytic activity">
    <reaction evidence="9 10">
        <text>L-glutamyl-tRNA(Gln) + L-glutamine + ATP + H2O = L-glutaminyl-tRNA(Gln) + L-glutamate + ADP + phosphate + H(+)</text>
        <dbReference type="Rhea" id="RHEA:17521"/>
        <dbReference type="Rhea" id="RHEA-COMP:9681"/>
        <dbReference type="Rhea" id="RHEA-COMP:9684"/>
        <dbReference type="ChEBI" id="CHEBI:15377"/>
        <dbReference type="ChEBI" id="CHEBI:15378"/>
        <dbReference type="ChEBI" id="CHEBI:29985"/>
        <dbReference type="ChEBI" id="CHEBI:30616"/>
        <dbReference type="ChEBI" id="CHEBI:43474"/>
        <dbReference type="ChEBI" id="CHEBI:58359"/>
        <dbReference type="ChEBI" id="CHEBI:78520"/>
        <dbReference type="ChEBI" id="CHEBI:78521"/>
        <dbReference type="ChEBI" id="CHEBI:456216"/>
    </reaction>
</comment>
<evidence type="ECO:0000256" key="2">
    <source>
        <dbReference type="ARBA" id="ARBA00011123"/>
    </source>
</evidence>
<dbReference type="SUPFAM" id="SSF55931">
    <property type="entry name" value="Glutamine synthetase/guanido kinase"/>
    <property type="match status" value="1"/>
</dbReference>
<name>A0A2H0DWF6_9BACT</name>
<comment type="function">
    <text evidence="7 10">Allows the formation of correctly charged Asn-tRNA(Asn) or Gln-tRNA(Gln) through the transamidation of misacylated Asp-tRNA(Asn) or Glu-tRNA(Gln) in organisms which lack either or both of asparaginyl-tRNA or glutaminyl-tRNA synthetases. The reaction takes place in the presence of glutamine and ATP through an activated phospho-Asp-tRNA(Asn) or phospho-Glu-tRNA(Gln).</text>
</comment>
<evidence type="ECO:0000313" key="12">
    <source>
        <dbReference type="EMBL" id="PIP86321.1"/>
    </source>
</evidence>
<dbReference type="EC" id="6.3.5.-" evidence="10"/>
<evidence type="ECO:0000256" key="4">
    <source>
        <dbReference type="ARBA" id="ARBA00022741"/>
    </source>
</evidence>
<dbReference type="EMBL" id="PCTS01000036">
    <property type="protein sequence ID" value="PIP86321.1"/>
    <property type="molecule type" value="Genomic_DNA"/>
</dbReference>
<feature type="domain" description="Asn/Gln amidotransferase" evidence="11">
    <location>
        <begin position="343"/>
        <end position="490"/>
    </location>
</feature>
<evidence type="ECO:0000256" key="5">
    <source>
        <dbReference type="ARBA" id="ARBA00022840"/>
    </source>
</evidence>
<comment type="subunit">
    <text evidence="2 10">Heterotrimer of A, B and C subunits.</text>
</comment>
<comment type="catalytic activity">
    <reaction evidence="8 10">
        <text>L-aspartyl-tRNA(Asn) + L-glutamine + ATP + H2O = L-asparaginyl-tRNA(Asn) + L-glutamate + ADP + phosphate + 2 H(+)</text>
        <dbReference type="Rhea" id="RHEA:14513"/>
        <dbReference type="Rhea" id="RHEA-COMP:9674"/>
        <dbReference type="Rhea" id="RHEA-COMP:9677"/>
        <dbReference type="ChEBI" id="CHEBI:15377"/>
        <dbReference type="ChEBI" id="CHEBI:15378"/>
        <dbReference type="ChEBI" id="CHEBI:29985"/>
        <dbReference type="ChEBI" id="CHEBI:30616"/>
        <dbReference type="ChEBI" id="CHEBI:43474"/>
        <dbReference type="ChEBI" id="CHEBI:58359"/>
        <dbReference type="ChEBI" id="CHEBI:78515"/>
        <dbReference type="ChEBI" id="CHEBI:78516"/>
        <dbReference type="ChEBI" id="CHEBI:456216"/>
    </reaction>
</comment>
<dbReference type="InterPro" id="IPR017959">
    <property type="entry name" value="Asn/Gln-tRNA_amidoTrfase_suB/E"/>
</dbReference>
<dbReference type="NCBIfam" id="NF004012">
    <property type="entry name" value="PRK05477.1-2"/>
    <property type="match status" value="1"/>
</dbReference>
<dbReference type="SMART" id="SM00845">
    <property type="entry name" value="GatB_Yqey"/>
    <property type="match status" value="1"/>
</dbReference>
<dbReference type="GO" id="GO:0050566">
    <property type="term" value="F:asparaginyl-tRNA synthase (glutamine-hydrolyzing) activity"/>
    <property type="evidence" value="ECO:0007669"/>
    <property type="project" value="RHEA"/>
</dbReference>
<dbReference type="InterPro" id="IPR023168">
    <property type="entry name" value="GatB_Yqey_C_2"/>
</dbReference>
<keyword evidence="6 10" id="KW-0648">Protein biosynthesis</keyword>
<organism evidence="12 13">
    <name type="scientific">Candidatus Campbellbacteria bacterium CG22_combo_CG10-13_8_21_14_all_43_18</name>
    <dbReference type="NCBI Taxonomy" id="1974530"/>
    <lineage>
        <taxon>Bacteria</taxon>
        <taxon>Candidatus Campbelliibacteriota</taxon>
    </lineage>
</organism>
<dbReference type="InterPro" id="IPR004413">
    <property type="entry name" value="GatB"/>
</dbReference>
<dbReference type="HAMAP" id="MF_00121">
    <property type="entry name" value="GatB"/>
    <property type="match status" value="1"/>
</dbReference>
<comment type="similarity">
    <text evidence="1 10">Belongs to the GatB/GatE family. GatB subfamily.</text>
</comment>
<accession>A0A2H0DWF6</accession>
<evidence type="ECO:0000256" key="6">
    <source>
        <dbReference type="ARBA" id="ARBA00022917"/>
    </source>
</evidence>
<dbReference type="SUPFAM" id="SSF89095">
    <property type="entry name" value="GatB/YqeY motif"/>
    <property type="match status" value="1"/>
</dbReference>
<dbReference type="InterPro" id="IPR006075">
    <property type="entry name" value="Asn/Gln-tRNA_Trfase_suB/E_cat"/>
</dbReference>
<dbReference type="Pfam" id="PF02637">
    <property type="entry name" value="GatB_Yqey"/>
    <property type="match status" value="1"/>
</dbReference>
<keyword evidence="12" id="KW-0808">Transferase</keyword>
<dbReference type="Proteomes" id="UP000231276">
    <property type="component" value="Unassembled WGS sequence"/>
</dbReference>
<dbReference type="InterPro" id="IPR018027">
    <property type="entry name" value="Asn/Gln_amidotransferase"/>
</dbReference>
<keyword evidence="5 10" id="KW-0067">ATP-binding</keyword>
<keyword evidence="3 10" id="KW-0436">Ligase</keyword>
<evidence type="ECO:0000259" key="11">
    <source>
        <dbReference type="SMART" id="SM00845"/>
    </source>
</evidence>
<evidence type="ECO:0000256" key="3">
    <source>
        <dbReference type="ARBA" id="ARBA00022598"/>
    </source>
</evidence>
<protein>
    <recommendedName>
        <fullName evidence="10">Aspartyl/glutamyl-tRNA(Asn/Gln) amidotransferase subunit B</fullName>
        <shortName evidence="10">Asp/Glu-ADT subunit B</shortName>
        <ecNumber evidence="10">6.3.5.-</ecNumber>
    </recommendedName>
</protein>
<gene>
    <name evidence="10" type="primary">gatB</name>
    <name evidence="12" type="ORF">COW82_02675</name>
</gene>
<dbReference type="PROSITE" id="PS01234">
    <property type="entry name" value="GATB"/>
    <property type="match status" value="1"/>
</dbReference>
<dbReference type="PANTHER" id="PTHR11659">
    <property type="entry name" value="GLUTAMYL-TRNA GLN AMIDOTRANSFERASE SUBUNIT B MITOCHONDRIAL AND PROKARYOTIC PET112-RELATED"/>
    <property type="match status" value="1"/>
</dbReference>
<evidence type="ECO:0000256" key="9">
    <source>
        <dbReference type="ARBA" id="ARBA00047913"/>
    </source>
</evidence>
<sequence length="491" mass="55246">MDKYKATIGLEIHTELKTRTKMFCNSRNDPDETEPNTNICPVCLGHPGTLPVINKEAVKSVLKIGLALGGKPADFSEFDRKNYFYPDIPKGYQISQYKHPLVSGGELNGVKITRIHLEEDTALLKHKDNYSLIDFNRSGIPLMELVTEPVIESAKEAAAFAKELQLVLRYTNLSEANMEKGEMRVEANISIMPTGLGKEKSPEFKITKFHPGKTKKYGKTLGVKTEIKNLNSFRVMEKAIEYEIKRQTELLERGEKVLQETRGWDDEKEMTFSQRIKEGSADYRYFPDPDLTKLKISEIEEFQPMHLAKEIPALPWEKRGDYLRTGIKAEDAEILVQNPILGDLFQKTVVDLGAPVLISANYIVSDLLGLAAAETKVKDFKFSLIGFSDLMKMIGRGEIGSRAAKNILKKMYEEGGKPREIAEKEGLYQKSDEAELKTLAEKIIKENSSVAEDYRRGTDGALQFLIGLGMKETRGSANPQVLNKIFKDLLG</sequence>
<evidence type="ECO:0000256" key="10">
    <source>
        <dbReference type="HAMAP-Rule" id="MF_00121"/>
    </source>
</evidence>
<dbReference type="Pfam" id="PF02934">
    <property type="entry name" value="GatB_N"/>
    <property type="match status" value="1"/>
</dbReference>
<dbReference type="GO" id="GO:0006412">
    <property type="term" value="P:translation"/>
    <property type="evidence" value="ECO:0007669"/>
    <property type="project" value="UniProtKB-UniRule"/>
</dbReference>
<dbReference type="InterPro" id="IPR003789">
    <property type="entry name" value="Asn/Gln_tRNA_amidoTrase-B-like"/>
</dbReference>
<dbReference type="GO" id="GO:0050567">
    <property type="term" value="F:glutaminyl-tRNA synthase (glutamine-hydrolyzing) activity"/>
    <property type="evidence" value="ECO:0007669"/>
    <property type="project" value="UniProtKB-UniRule"/>
</dbReference>
<dbReference type="AlphaFoldDB" id="A0A2H0DWF6"/>
<proteinExistence type="inferred from homology"/>
<dbReference type="GO" id="GO:0016740">
    <property type="term" value="F:transferase activity"/>
    <property type="evidence" value="ECO:0007669"/>
    <property type="project" value="UniProtKB-KW"/>
</dbReference>
<evidence type="ECO:0000256" key="7">
    <source>
        <dbReference type="ARBA" id="ARBA00024799"/>
    </source>
</evidence>
<evidence type="ECO:0000256" key="8">
    <source>
        <dbReference type="ARBA" id="ARBA00047380"/>
    </source>
</evidence>
<evidence type="ECO:0000256" key="1">
    <source>
        <dbReference type="ARBA" id="ARBA00005306"/>
    </source>
</evidence>